<dbReference type="GO" id="GO:0042274">
    <property type="term" value="P:ribosomal small subunit biogenesis"/>
    <property type="evidence" value="ECO:0007669"/>
    <property type="project" value="TreeGrafter"/>
</dbReference>
<feature type="compositionally biased region" description="Acidic residues" evidence="1">
    <location>
        <begin position="173"/>
        <end position="233"/>
    </location>
</feature>
<feature type="region of interest" description="Disordered" evidence="1">
    <location>
        <begin position="145"/>
        <end position="266"/>
    </location>
</feature>
<proteinExistence type="predicted"/>
<comment type="caution">
    <text evidence="2">The sequence shown here is derived from an EMBL/GenBank/DDBJ whole genome shotgun (WGS) entry which is preliminary data.</text>
</comment>
<dbReference type="PANTHER" id="PTHR18034">
    <property type="entry name" value="CELL CYCLE CONTROL PROTEIN CWF22-RELATED"/>
    <property type="match status" value="1"/>
</dbReference>
<dbReference type="RefSeq" id="XP_067718116.1">
    <property type="nucleotide sequence ID" value="XM_067862015.1"/>
</dbReference>
<dbReference type="AlphaFoldDB" id="A0AAV4M1W8"/>
<dbReference type="GO" id="GO:0003723">
    <property type="term" value="F:RNA binding"/>
    <property type="evidence" value="ECO:0007669"/>
    <property type="project" value="TreeGrafter"/>
</dbReference>
<evidence type="ECO:0000313" key="3">
    <source>
        <dbReference type="Proteomes" id="UP001497744"/>
    </source>
</evidence>
<evidence type="ECO:0000313" key="2">
    <source>
        <dbReference type="EMBL" id="GIX66047.1"/>
    </source>
</evidence>
<protein>
    <submittedName>
        <fullName evidence="2">Rna-binding protein, putative</fullName>
    </submittedName>
</protein>
<name>A0AAV4M1W8_BABCB</name>
<dbReference type="Proteomes" id="UP001497744">
    <property type="component" value="Unassembled WGS sequence"/>
</dbReference>
<dbReference type="InterPro" id="IPR050781">
    <property type="entry name" value="CWC22_splicing_factor"/>
</dbReference>
<dbReference type="GO" id="GO:0005730">
    <property type="term" value="C:nucleolus"/>
    <property type="evidence" value="ECO:0007669"/>
    <property type="project" value="TreeGrafter"/>
</dbReference>
<evidence type="ECO:0000256" key="1">
    <source>
        <dbReference type="SAM" id="MobiDB-lite"/>
    </source>
</evidence>
<dbReference type="PANTHER" id="PTHR18034:SF4">
    <property type="entry name" value="NUCLEOLAR MIF4G DOMAIN-CONTAINING PROTEIN 1"/>
    <property type="match status" value="1"/>
</dbReference>
<dbReference type="GeneID" id="94197528"/>
<feature type="compositionally biased region" description="Basic and acidic residues" evidence="1">
    <location>
        <begin position="1"/>
        <end position="16"/>
    </location>
</feature>
<gene>
    <name evidence="2" type="ORF">BcabD6B2_54830</name>
</gene>
<sequence length="456" mass="51769">MAARRKQSDEGEDPRYKNPKYKSRKVMRKAQRKSDKQRHHQNMIQWKQRRKQALGPKAVQKSQDDVKITKRKTLKTNDELASSADFPVEKSADQLEIEYLERQLLKNRKSGAKGGDLFQTLRKEFVNDGFDEDFLDFLSSIDHMAAKGKRTSVDSTSVAKRMKKGGATSKVEDSEEDEEDDSDSEEEEEYGVDEDEDGEEEGEQDDESQEEDDEDASDSESDTDQPSDEDELDEGTRTRKKVTFDLPKSKETRGIVGEKGTPPKDNAVKIDEETIESVKKQQIGLINRISEGNFTIVVKEMINVYNKMLSCESGEEQTEERLLAVDVLIEDLCDCTVRMVIENENTVVSLVAIHTALICALCNAVGINVGYVYCHKLLKSLEKALPILFKNKEGKQLSDAKLTARNSVMSFAVISHLEMLDLETLFFLIKNMSREEITEHLAQILMVVLRYTGDNE</sequence>
<feature type="region of interest" description="Disordered" evidence="1">
    <location>
        <begin position="1"/>
        <end position="65"/>
    </location>
</feature>
<reference evidence="2 3" key="1">
    <citation type="submission" date="2021-06" db="EMBL/GenBank/DDBJ databases">
        <title>Genome sequence of Babesia caballi.</title>
        <authorList>
            <person name="Yamagishi J."/>
            <person name="Kidaka T."/>
            <person name="Ochi A."/>
        </authorList>
    </citation>
    <scope>NUCLEOTIDE SEQUENCE [LARGE SCALE GENOMIC DNA]</scope>
    <source>
        <strain evidence="2">USDA-D6B2</strain>
    </source>
</reference>
<dbReference type="EMBL" id="BPLF01000006">
    <property type="protein sequence ID" value="GIX66047.1"/>
    <property type="molecule type" value="Genomic_DNA"/>
</dbReference>
<organism evidence="2 3">
    <name type="scientific">Babesia caballi</name>
    <dbReference type="NCBI Taxonomy" id="5871"/>
    <lineage>
        <taxon>Eukaryota</taxon>
        <taxon>Sar</taxon>
        <taxon>Alveolata</taxon>
        <taxon>Apicomplexa</taxon>
        <taxon>Aconoidasida</taxon>
        <taxon>Piroplasmida</taxon>
        <taxon>Babesiidae</taxon>
        <taxon>Babesia</taxon>
    </lineage>
</organism>
<keyword evidence="3" id="KW-1185">Reference proteome</keyword>
<dbReference type="Gene3D" id="1.25.40.180">
    <property type="match status" value="1"/>
</dbReference>
<feature type="compositionally biased region" description="Basic residues" evidence="1">
    <location>
        <begin position="17"/>
        <end position="52"/>
    </location>
</feature>
<accession>A0AAV4M1W8</accession>